<proteinExistence type="predicted"/>
<dbReference type="eggNOG" id="KOG3519">
    <property type="taxonomic scope" value="Eukaryota"/>
</dbReference>
<accession>A0A286XTJ5</accession>
<evidence type="ECO:0000256" key="1">
    <source>
        <dbReference type="SAM" id="MobiDB-lite"/>
    </source>
</evidence>
<dbReference type="Bgee" id="ENSCPOG00000031549">
    <property type="expression patterns" value="Expressed in adult mammalian kidney and 11 other cell types or tissues"/>
</dbReference>
<dbReference type="GeneTree" id="ENSGT00940000166713"/>
<dbReference type="VEuPathDB" id="HostDB:ENSCPOG00000031549"/>
<feature type="region of interest" description="Disordered" evidence="1">
    <location>
        <begin position="1"/>
        <end position="50"/>
    </location>
</feature>
<sequence>MTTTQNGHGPATAAACSSSDLKDPKMVTSAAYRNGGYRSDPEAPEPRLSPSKLVRLFSVSRKGAGADTERPRPVVLAGNSSTWNALASFRKMGSFKKLKSSILQGIQSLEVSQDSKE</sequence>
<reference evidence="2" key="3">
    <citation type="submission" date="2025-09" db="UniProtKB">
        <authorList>
            <consortium name="Ensembl"/>
        </authorList>
    </citation>
    <scope>IDENTIFICATION</scope>
    <source>
        <strain evidence="2">2N</strain>
    </source>
</reference>
<dbReference type="Ensembl" id="ENSCPOT00000041312.1">
    <property type="protein sequence ID" value="ENSCPOP00000028612.1"/>
    <property type="gene ID" value="ENSCPOG00000031549.1"/>
</dbReference>
<dbReference type="InParanoid" id="A0A286XTJ5"/>
<keyword evidence="3" id="KW-1185">Reference proteome</keyword>
<dbReference type="OMA" id="RKRMSAH"/>
<evidence type="ECO:0000313" key="2">
    <source>
        <dbReference type="Ensembl" id="ENSCPOP00000028612.1"/>
    </source>
</evidence>
<dbReference type="STRING" id="10141.ENSCPOP00000028612"/>
<reference evidence="2" key="2">
    <citation type="submission" date="2025-08" db="UniProtKB">
        <authorList>
            <consortium name="Ensembl"/>
        </authorList>
    </citation>
    <scope>IDENTIFICATION</scope>
    <source>
        <strain evidence="2">2N</strain>
    </source>
</reference>
<dbReference type="Proteomes" id="UP000005447">
    <property type="component" value="Unassembled WGS sequence"/>
</dbReference>
<dbReference type="AlphaFoldDB" id="A0A286XTJ5"/>
<organism evidence="2 3">
    <name type="scientific">Cavia porcellus</name>
    <name type="common">Guinea pig</name>
    <dbReference type="NCBI Taxonomy" id="10141"/>
    <lineage>
        <taxon>Eukaryota</taxon>
        <taxon>Metazoa</taxon>
        <taxon>Chordata</taxon>
        <taxon>Craniata</taxon>
        <taxon>Vertebrata</taxon>
        <taxon>Euteleostomi</taxon>
        <taxon>Mammalia</taxon>
        <taxon>Eutheria</taxon>
        <taxon>Euarchontoglires</taxon>
        <taxon>Glires</taxon>
        <taxon>Rodentia</taxon>
        <taxon>Hystricomorpha</taxon>
        <taxon>Caviidae</taxon>
        <taxon>Cavia</taxon>
    </lineage>
</organism>
<protein>
    <submittedName>
        <fullName evidence="2">Uncharacterized protein</fullName>
    </submittedName>
</protein>
<name>A0A286XTJ5_CAVPO</name>
<dbReference type="EMBL" id="AAKN02010393">
    <property type="status" value="NOT_ANNOTATED_CDS"/>
    <property type="molecule type" value="Genomic_DNA"/>
</dbReference>
<evidence type="ECO:0000313" key="3">
    <source>
        <dbReference type="Proteomes" id="UP000005447"/>
    </source>
</evidence>
<reference evidence="3" key="1">
    <citation type="journal article" date="2011" name="Nature">
        <title>A high-resolution map of human evolutionary constraint using 29 mammals.</title>
        <authorList>
            <person name="Lindblad-Toh K."/>
            <person name="Garber M."/>
            <person name="Zuk O."/>
            <person name="Lin M.F."/>
            <person name="Parker B.J."/>
            <person name="Washietl S."/>
            <person name="Kheradpour P."/>
            <person name="Ernst J."/>
            <person name="Jordan G."/>
            <person name="Mauceli E."/>
            <person name="Ward L.D."/>
            <person name="Lowe C.B."/>
            <person name="Holloway A.K."/>
            <person name="Clamp M."/>
            <person name="Gnerre S."/>
            <person name="Alfoldi J."/>
            <person name="Beal K."/>
            <person name="Chang J."/>
            <person name="Clawson H."/>
            <person name="Cuff J."/>
            <person name="Di Palma F."/>
            <person name="Fitzgerald S."/>
            <person name="Flicek P."/>
            <person name="Guttman M."/>
            <person name="Hubisz M.J."/>
            <person name="Jaffe D.B."/>
            <person name="Jungreis I."/>
            <person name="Kent W.J."/>
            <person name="Kostka D."/>
            <person name="Lara M."/>
            <person name="Martins A.L."/>
            <person name="Massingham T."/>
            <person name="Moltke I."/>
            <person name="Raney B.J."/>
            <person name="Rasmussen M.D."/>
            <person name="Robinson J."/>
            <person name="Stark A."/>
            <person name="Vilella A.J."/>
            <person name="Wen J."/>
            <person name="Xie X."/>
            <person name="Zody M.C."/>
            <person name="Baldwin J."/>
            <person name="Bloom T."/>
            <person name="Chin C.W."/>
            <person name="Heiman D."/>
            <person name="Nicol R."/>
            <person name="Nusbaum C."/>
            <person name="Young S."/>
            <person name="Wilkinson J."/>
            <person name="Worley K.C."/>
            <person name="Kovar C.L."/>
            <person name="Muzny D.M."/>
            <person name="Gibbs R.A."/>
            <person name="Cree A."/>
            <person name="Dihn H.H."/>
            <person name="Fowler G."/>
            <person name="Jhangiani S."/>
            <person name="Joshi V."/>
            <person name="Lee S."/>
            <person name="Lewis L.R."/>
            <person name="Nazareth L.V."/>
            <person name="Okwuonu G."/>
            <person name="Santibanez J."/>
            <person name="Warren W.C."/>
            <person name="Mardis E.R."/>
            <person name="Weinstock G.M."/>
            <person name="Wilson R.K."/>
            <person name="Delehaunty K."/>
            <person name="Dooling D."/>
            <person name="Fronik C."/>
            <person name="Fulton L."/>
            <person name="Fulton B."/>
            <person name="Graves T."/>
            <person name="Minx P."/>
            <person name="Sodergren E."/>
            <person name="Birney E."/>
            <person name="Margulies E.H."/>
            <person name="Herrero J."/>
            <person name="Green E.D."/>
            <person name="Haussler D."/>
            <person name="Siepel A."/>
            <person name="Goldman N."/>
            <person name="Pollard K.S."/>
            <person name="Pedersen J.S."/>
            <person name="Lander E.S."/>
            <person name="Kellis M."/>
        </authorList>
    </citation>
    <scope>NUCLEOTIDE SEQUENCE [LARGE SCALE GENOMIC DNA]</scope>
    <source>
        <strain evidence="3">2N</strain>
    </source>
</reference>